<gene>
    <name evidence="3" type="ORF">EHS89_04380</name>
</gene>
<evidence type="ECO:0000256" key="1">
    <source>
        <dbReference type="SAM" id="Phobius"/>
    </source>
</evidence>
<feature type="transmembrane region" description="Helical" evidence="1">
    <location>
        <begin position="46"/>
        <end position="67"/>
    </location>
</feature>
<feature type="transmembrane region" description="Helical" evidence="1">
    <location>
        <begin position="12"/>
        <end position="34"/>
    </location>
</feature>
<organism evidence="3 4">
    <name type="scientific">Amphritea balenae</name>
    <dbReference type="NCBI Taxonomy" id="452629"/>
    <lineage>
        <taxon>Bacteria</taxon>
        <taxon>Pseudomonadati</taxon>
        <taxon>Pseudomonadota</taxon>
        <taxon>Gammaproteobacteria</taxon>
        <taxon>Oceanospirillales</taxon>
        <taxon>Oceanospirillaceae</taxon>
        <taxon>Amphritea</taxon>
    </lineage>
</organism>
<protein>
    <submittedName>
        <fullName evidence="3">CPBP family intramembrane metalloprotease</fullName>
    </submittedName>
</protein>
<dbReference type="AlphaFoldDB" id="A0A3P1T068"/>
<keyword evidence="1" id="KW-1133">Transmembrane helix</keyword>
<name>A0A3P1T068_9GAMM</name>
<keyword evidence="3" id="KW-0482">Metalloprotease</keyword>
<sequence length="192" mass="21097">MRGKPISSNRKIIRLALGFEGGLVVVALMLGWLLNSPPFVQFQFGWQGVALGLLATLPPLLLLLAAVQLEYRPVQNLFRLSREHVATFFNGASLLDLALIACAAGIGEEALFRGVIQSRLAIEFSPWVGVVIASLLFGLVHFISLTYAIFAALFSLYLGWLLLSFDNLLVPIITHGLYDFIVLAYLVSHRSD</sequence>
<keyword evidence="1" id="KW-0812">Transmembrane</keyword>
<keyword evidence="4" id="KW-1185">Reference proteome</keyword>
<keyword evidence="3" id="KW-0645">Protease</keyword>
<dbReference type="GO" id="GO:0008237">
    <property type="term" value="F:metallopeptidase activity"/>
    <property type="evidence" value="ECO:0007669"/>
    <property type="project" value="UniProtKB-KW"/>
</dbReference>
<feature type="domain" description="CAAX prenyl protease 2/Lysostaphin resistance protein A-like" evidence="2">
    <location>
        <begin position="93"/>
        <end position="181"/>
    </location>
</feature>
<dbReference type="EMBL" id="RQXV01000001">
    <property type="protein sequence ID" value="RRD01783.1"/>
    <property type="molecule type" value="Genomic_DNA"/>
</dbReference>
<proteinExistence type="predicted"/>
<keyword evidence="3" id="KW-0378">Hydrolase</keyword>
<dbReference type="GO" id="GO:0006508">
    <property type="term" value="P:proteolysis"/>
    <property type="evidence" value="ECO:0007669"/>
    <property type="project" value="UniProtKB-KW"/>
</dbReference>
<accession>A0A3P1T068</accession>
<evidence type="ECO:0000259" key="2">
    <source>
        <dbReference type="Pfam" id="PF02517"/>
    </source>
</evidence>
<feature type="transmembrane region" description="Helical" evidence="1">
    <location>
        <begin position="127"/>
        <end position="156"/>
    </location>
</feature>
<keyword evidence="1" id="KW-0472">Membrane</keyword>
<dbReference type="Proteomes" id="UP000267535">
    <property type="component" value="Unassembled WGS sequence"/>
</dbReference>
<dbReference type="PANTHER" id="PTHR43592">
    <property type="entry name" value="CAAX AMINO TERMINAL PROTEASE"/>
    <property type="match status" value="1"/>
</dbReference>
<dbReference type="InterPro" id="IPR003675">
    <property type="entry name" value="Rce1/LyrA-like_dom"/>
</dbReference>
<dbReference type="GO" id="GO:0080120">
    <property type="term" value="P:CAAX-box protein maturation"/>
    <property type="evidence" value="ECO:0007669"/>
    <property type="project" value="UniProtKB-ARBA"/>
</dbReference>
<dbReference type="GO" id="GO:0004175">
    <property type="term" value="F:endopeptidase activity"/>
    <property type="evidence" value="ECO:0007669"/>
    <property type="project" value="UniProtKB-ARBA"/>
</dbReference>
<dbReference type="Pfam" id="PF02517">
    <property type="entry name" value="Rce1-like"/>
    <property type="match status" value="1"/>
</dbReference>
<evidence type="ECO:0000313" key="4">
    <source>
        <dbReference type="Proteomes" id="UP000267535"/>
    </source>
</evidence>
<reference evidence="3 4" key="1">
    <citation type="submission" date="2018-11" db="EMBL/GenBank/DDBJ databases">
        <title>The draft genome sequence of Amphritea balenae JAMM 1525T.</title>
        <authorList>
            <person name="Fang Z."/>
            <person name="Zhang Y."/>
            <person name="Han X."/>
        </authorList>
    </citation>
    <scope>NUCLEOTIDE SEQUENCE [LARGE SCALE GENOMIC DNA]</scope>
    <source>
        <strain evidence="3 4">JAMM 1525</strain>
    </source>
</reference>
<feature type="transmembrane region" description="Helical" evidence="1">
    <location>
        <begin position="88"/>
        <end position="107"/>
    </location>
</feature>
<comment type="caution">
    <text evidence="3">The sequence shown here is derived from an EMBL/GenBank/DDBJ whole genome shotgun (WGS) entry which is preliminary data.</text>
</comment>
<dbReference type="OrthoDB" id="118729at2"/>
<dbReference type="RefSeq" id="WP_124924857.1">
    <property type="nucleotide sequence ID" value="NZ_BMOH01000001.1"/>
</dbReference>
<dbReference type="PANTHER" id="PTHR43592:SF15">
    <property type="entry name" value="CAAX AMINO TERMINAL PROTEASE FAMILY PROTEIN"/>
    <property type="match status" value="1"/>
</dbReference>
<evidence type="ECO:0000313" key="3">
    <source>
        <dbReference type="EMBL" id="RRD01783.1"/>
    </source>
</evidence>